<evidence type="ECO:0000313" key="1">
    <source>
        <dbReference type="EMBL" id="PNX57567.1"/>
    </source>
</evidence>
<name>A0A2K3JU50_TRIPR</name>
<dbReference type="EMBL" id="ASHM01076727">
    <property type="protein sequence ID" value="PNX57567.1"/>
    <property type="molecule type" value="Genomic_DNA"/>
</dbReference>
<protein>
    <submittedName>
        <fullName evidence="1">Uncharacterized protein</fullName>
    </submittedName>
</protein>
<dbReference type="Proteomes" id="UP000236291">
    <property type="component" value="Unassembled WGS sequence"/>
</dbReference>
<reference evidence="1 2" key="2">
    <citation type="journal article" date="2017" name="Front. Plant Sci.">
        <title>Gene Classification and Mining of Molecular Markers Useful in Red Clover (Trifolium pratense) Breeding.</title>
        <authorList>
            <person name="Istvanek J."/>
            <person name="Dluhosova J."/>
            <person name="Dluhos P."/>
            <person name="Patkova L."/>
            <person name="Nedelnik J."/>
            <person name="Repkova J."/>
        </authorList>
    </citation>
    <scope>NUCLEOTIDE SEQUENCE [LARGE SCALE GENOMIC DNA]</scope>
    <source>
        <strain evidence="2">cv. Tatra</strain>
        <tissue evidence="1">Young leaves</tissue>
    </source>
</reference>
<dbReference type="AlphaFoldDB" id="A0A2K3JU50"/>
<sequence>MPCSCVIVRKIHNKLPIRLDEINIKWKKLVIEYGEGGDEEIDDYSCAAEFEAIKVYLMDRAMA</sequence>
<reference evidence="1 2" key="1">
    <citation type="journal article" date="2014" name="Am. J. Bot.">
        <title>Genome assembly and annotation for red clover (Trifolium pratense; Fabaceae).</title>
        <authorList>
            <person name="Istvanek J."/>
            <person name="Jaros M."/>
            <person name="Krenek A."/>
            <person name="Repkova J."/>
        </authorList>
    </citation>
    <scope>NUCLEOTIDE SEQUENCE [LARGE SCALE GENOMIC DNA]</scope>
    <source>
        <strain evidence="2">cv. Tatra</strain>
        <tissue evidence="1">Young leaves</tissue>
    </source>
</reference>
<comment type="caution">
    <text evidence="1">The sequence shown here is derived from an EMBL/GenBank/DDBJ whole genome shotgun (WGS) entry which is preliminary data.</text>
</comment>
<accession>A0A2K3JU50</accession>
<proteinExistence type="predicted"/>
<evidence type="ECO:0000313" key="2">
    <source>
        <dbReference type="Proteomes" id="UP000236291"/>
    </source>
</evidence>
<gene>
    <name evidence="1" type="ORF">L195_g050467</name>
</gene>
<organism evidence="1 2">
    <name type="scientific">Trifolium pratense</name>
    <name type="common">Red clover</name>
    <dbReference type="NCBI Taxonomy" id="57577"/>
    <lineage>
        <taxon>Eukaryota</taxon>
        <taxon>Viridiplantae</taxon>
        <taxon>Streptophyta</taxon>
        <taxon>Embryophyta</taxon>
        <taxon>Tracheophyta</taxon>
        <taxon>Spermatophyta</taxon>
        <taxon>Magnoliopsida</taxon>
        <taxon>eudicotyledons</taxon>
        <taxon>Gunneridae</taxon>
        <taxon>Pentapetalae</taxon>
        <taxon>rosids</taxon>
        <taxon>fabids</taxon>
        <taxon>Fabales</taxon>
        <taxon>Fabaceae</taxon>
        <taxon>Papilionoideae</taxon>
        <taxon>50 kb inversion clade</taxon>
        <taxon>NPAAA clade</taxon>
        <taxon>Hologalegina</taxon>
        <taxon>IRL clade</taxon>
        <taxon>Trifolieae</taxon>
        <taxon>Trifolium</taxon>
    </lineage>
</organism>